<proteinExistence type="predicted"/>
<dbReference type="EMBL" id="FNCS01000002">
    <property type="protein sequence ID" value="SDG34324.1"/>
    <property type="molecule type" value="Genomic_DNA"/>
</dbReference>
<keyword evidence="5" id="KW-1185">Reference proteome</keyword>
<accession>A0A1G7TH17</accession>
<keyword evidence="2" id="KW-0472">Membrane</keyword>
<evidence type="ECO:0000256" key="1">
    <source>
        <dbReference type="SAM" id="MobiDB-lite"/>
    </source>
</evidence>
<dbReference type="SUPFAM" id="SSF53955">
    <property type="entry name" value="Lysozyme-like"/>
    <property type="match status" value="1"/>
</dbReference>
<dbReference type="InterPro" id="IPR000726">
    <property type="entry name" value="Glyco_hydro_19_cat"/>
</dbReference>
<dbReference type="GO" id="GO:0016998">
    <property type="term" value="P:cell wall macromolecule catabolic process"/>
    <property type="evidence" value="ECO:0007669"/>
    <property type="project" value="InterPro"/>
</dbReference>
<organism evidence="4 5">
    <name type="scientific">Pelagibacterium luteolum</name>
    <dbReference type="NCBI Taxonomy" id="440168"/>
    <lineage>
        <taxon>Bacteria</taxon>
        <taxon>Pseudomonadati</taxon>
        <taxon>Pseudomonadota</taxon>
        <taxon>Alphaproteobacteria</taxon>
        <taxon>Hyphomicrobiales</taxon>
        <taxon>Devosiaceae</taxon>
        <taxon>Pelagibacterium</taxon>
    </lineage>
</organism>
<dbReference type="GO" id="GO:0004568">
    <property type="term" value="F:chitinase activity"/>
    <property type="evidence" value="ECO:0007669"/>
    <property type="project" value="InterPro"/>
</dbReference>
<dbReference type="Gene3D" id="1.10.530.10">
    <property type="match status" value="1"/>
</dbReference>
<feature type="domain" description="Glycoside hydrolase family 19 catalytic" evidence="3">
    <location>
        <begin position="103"/>
        <end position="140"/>
    </location>
</feature>
<evidence type="ECO:0000313" key="4">
    <source>
        <dbReference type="EMBL" id="SDG34324.1"/>
    </source>
</evidence>
<evidence type="ECO:0000256" key="2">
    <source>
        <dbReference type="SAM" id="Phobius"/>
    </source>
</evidence>
<dbReference type="STRING" id="440168.SAMN04487974_102113"/>
<sequence>MARAAFFDAVRSSLFGGSLSKEQVDGMEALLDAGQRYELTNPHHMANVLAQVYHETGTHMLGIKETVMPSHKDKNPSDATVIDRLDRAYAKGQLPWVKTPYWRDGWFGRGPIMATHKANYEKLGKRIGVDLVKNPNLAMDRNIGASIAMIGMKEGMFTGKKLADYNFPAAIDAPVKSNPRRIVNGQDGTDAKVAGYHRAFYSALVAMGWPETVPPKPAQPPKPAPAPTPSPSAPAQPNGSAGAVLAIIAVILAAVSYFIFGR</sequence>
<feature type="compositionally biased region" description="Pro residues" evidence="1">
    <location>
        <begin position="212"/>
        <end position="234"/>
    </location>
</feature>
<dbReference type="AlphaFoldDB" id="A0A1G7TH17"/>
<dbReference type="Proteomes" id="UP000199495">
    <property type="component" value="Unassembled WGS sequence"/>
</dbReference>
<gene>
    <name evidence="4" type="ORF">SAMN04487974_102113</name>
</gene>
<name>A0A1G7TH17_9HYPH</name>
<keyword evidence="2" id="KW-1133">Transmembrane helix</keyword>
<dbReference type="OrthoDB" id="3078754at2"/>
<dbReference type="Pfam" id="PF00182">
    <property type="entry name" value="Glyco_hydro_19"/>
    <property type="match status" value="1"/>
</dbReference>
<dbReference type="InterPro" id="IPR023346">
    <property type="entry name" value="Lysozyme-like_dom_sf"/>
</dbReference>
<reference evidence="4 5" key="1">
    <citation type="submission" date="2016-10" db="EMBL/GenBank/DDBJ databases">
        <authorList>
            <person name="de Groot N.N."/>
        </authorList>
    </citation>
    <scope>NUCLEOTIDE SEQUENCE [LARGE SCALE GENOMIC DNA]</scope>
    <source>
        <strain evidence="4 5">CGMCC 1.10267</strain>
    </source>
</reference>
<evidence type="ECO:0000313" key="5">
    <source>
        <dbReference type="Proteomes" id="UP000199495"/>
    </source>
</evidence>
<keyword evidence="2" id="KW-0812">Transmembrane</keyword>
<feature type="region of interest" description="Disordered" evidence="1">
    <location>
        <begin position="212"/>
        <end position="236"/>
    </location>
</feature>
<protein>
    <submittedName>
        <fullName evidence="4">Predicted chitinase</fullName>
    </submittedName>
</protein>
<evidence type="ECO:0000259" key="3">
    <source>
        <dbReference type="Pfam" id="PF00182"/>
    </source>
</evidence>
<dbReference type="GO" id="GO:0006032">
    <property type="term" value="P:chitin catabolic process"/>
    <property type="evidence" value="ECO:0007669"/>
    <property type="project" value="InterPro"/>
</dbReference>
<feature type="transmembrane region" description="Helical" evidence="2">
    <location>
        <begin position="239"/>
        <end position="260"/>
    </location>
</feature>